<dbReference type="PROSITE" id="PS50885">
    <property type="entry name" value="HAMP"/>
    <property type="match status" value="1"/>
</dbReference>
<evidence type="ECO:0000256" key="4">
    <source>
        <dbReference type="ARBA" id="ARBA00022553"/>
    </source>
</evidence>
<dbReference type="InterPro" id="IPR005467">
    <property type="entry name" value="His_kinase_dom"/>
</dbReference>
<evidence type="ECO:0000259" key="13">
    <source>
        <dbReference type="PROSITE" id="PS50885"/>
    </source>
</evidence>
<dbReference type="Proteomes" id="UP001596087">
    <property type="component" value="Unassembled WGS sequence"/>
</dbReference>
<dbReference type="InterPro" id="IPR050428">
    <property type="entry name" value="TCS_sensor_his_kinase"/>
</dbReference>
<feature type="transmembrane region" description="Helical" evidence="11">
    <location>
        <begin position="12"/>
        <end position="35"/>
    </location>
</feature>
<name>A0ABW0BJD7_9ACTN</name>
<dbReference type="Pfam" id="PF00512">
    <property type="entry name" value="HisKA"/>
    <property type="match status" value="1"/>
</dbReference>
<dbReference type="SMART" id="SM00387">
    <property type="entry name" value="HATPase_c"/>
    <property type="match status" value="1"/>
</dbReference>
<sequence length="471" mass="49605">MKDRLARLPLRTRLVAGFVVAMLVLLVAAGAFVYWRVEYALDRGLDDELASASATIEPLVGPTGRVTNPEAADATGAVWQVLGPDGTVLDAGGAAGETPLVPASALDRVDGGSRTLELGTLLPVTSRPYRLQVTALEDGPAAYLLVGVRRDHRDEALRELLLQLTLAGLGALAVAAVVGDRLARAALRPVEEYRRRASEIAGGADGWRLDVPEGRDDEITRLGHTLNDMLAALDAALAHERRFVDDASHELRTPLTLLSSRLQLARRRHRTVEEHERILDELSVDVARLAELAEDLLELGSGADPDDGPVDVGPVVAGVVERHRLAHPEAATGLDVSLPVEPLSARIGVTALERVVANLLGNAALHGAPPVRLTVASRADRVVVEVSDAGPGMPPALLQSATGRFTRSDEARSRPGAGLGLSLVEQLVARSGGELRLCCGGEHTSYGVASGVPCEHGPAMTVTVLLPRASA</sequence>
<organism evidence="14 15">
    <name type="scientific">Nocardioides taihuensis</name>
    <dbReference type="NCBI Taxonomy" id="1835606"/>
    <lineage>
        <taxon>Bacteria</taxon>
        <taxon>Bacillati</taxon>
        <taxon>Actinomycetota</taxon>
        <taxon>Actinomycetes</taxon>
        <taxon>Propionibacteriales</taxon>
        <taxon>Nocardioidaceae</taxon>
        <taxon>Nocardioides</taxon>
    </lineage>
</organism>
<dbReference type="SMART" id="SM00304">
    <property type="entry name" value="HAMP"/>
    <property type="match status" value="1"/>
</dbReference>
<keyword evidence="4" id="KW-0597">Phosphoprotein</keyword>
<dbReference type="CDD" id="cd06225">
    <property type="entry name" value="HAMP"/>
    <property type="match status" value="1"/>
</dbReference>
<evidence type="ECO:0000313" key="14">
    <source>
        <dbReference type="EMBL" id="MFC5177395.1"/>
    </source>
</evidence>
<keyword evidence="14" id="KW-0067">ATP-binding</keyword>
<comment type="subcellular location">
    <subcellularLocation>
        <location evidence="2">Cell membrane</location>
    </subcellularLocation>
</comment>
<keyword evidence="10" id="KW-0175">Coiled coil</keyword>
<dbReference type="EMBL" id="JBHSKD010000011">
    <property type="protein sequence ID" value="MFC5177395.1"/>
    <property type="molecule type" value="Genomic_DNA"/>
</dbReference>
<reference evidence="15" key="1">
    <citation type="journal article" date="2019" name="Int. J. Syst. Evol. Microbiol.">
        <title>The Global Catalogue of Microorganisms (GCM) 10K type strain sequencing project: providing services to taxonomists for standard genome sequencing and annotation.</title>
        <authorList>
            <consortium name="The Broad Institute Genomics Platform"/>
            <consortium name="The Broad Institute Genome Sequencing Center for Infectious Disease"/>
            <person name="Wu L."/>
            <person name="Ma J."/>
        </authorList>
    </citation>
    <scope>NUCLEOTIDE SEQUENCE [LARGE SCALE GENOMIC DNA]</scope>
    <source>
        <strain evidence="15">DFY41</strain>
    </source>
</reference>
<evidence type="ECO:0000256" key="10">
    <source>
        <dbReference type="SAM" id="Coils"/>
    </source>
</evidence>
<feature type="coiled-coil region" evidence="10">
    <location>
        <begin position="272"/>
        <end position="299"/>
    </location>
</feature>
<dbReference type="InterPro" id="IPR003594">
    <property type="entry name" value="HATPase_dom"/>
</dbReference>
<dbReference type="SMART" id="SM00388">
    <property type="entry name" value="HisKA"/>
    <property type="match status" value="1"/>
</dbReference>
<feature type="domain" description="HAMP" evidence="13">
    <location>
        <begin position="184"/>
        <end position="238"/>
    </location>
</feature>
<keyword evidence="7" id="KW-0418">Kinase</keyword>
<feature type="domain" description="Histidine kinase" evidence="12">
    <location>
        <begin position="246"/>
        <end position="437"/>
    </location>
</feature>
<dbReference type="RefSeq" id="WP_378590382.1">
    <property type="nucleotide sequence ID" value="NZ_JBHSKD010000011.1"/>
</dbReference>
<dbReference type="PANTHER" id="PTHR45436">
    <property type="entry name" value="SENSOR HISTIDINE KINASE YKOH"/>
    <property type="match status" value="1"/>
</dbReference>
<dbReference type="SUPFAM" id="SSF47384">
    <property type="entry name" value="Homodimeric domain of signal transducing histidine kinase"/>
    <property type="match status" value="1"/>
</dbReference>
<accession>A0ABW0BJD7</accession>
<keyword evidence="8 11" id="KW-1133">Transmembrane helix</keyword>
<dbReference type="CDD" id="cd00075">
    <property type="entry name" value="HATPase"/>
    <property type="match status" value="1"/>
</dbReference>
<evidence type="ECO:0000256" key="9">
    <source>
        <dbReference type="ARBA" id="ARBA00023012"/>
    </source>
</evidence>
<dbReference type="CDD" id="cd00082">
    <property type="entry name" value="HisKA"/>
    <property type="match status" value="1"/>
</dbReference>
<dbReference type="InterPro" id="IPR036890">
    <property type="entry name" value="HATPase_C_sf"/>
</dbReference>
<evidence type="ECO:0000256" key="2">
    <source>
        <dbReference type="ARBA" id="ARBA00004236"/>
    </source>
</evidence>
<keyword evidence="11" id="KW-0472">Membrane</keyword>
<dbReference type="PANTHER" id="PTHR45436:SF5">
    <property type="entry name" value="SENSOR HISTIDINE KINASE TRCS"/>
    <property type="match status" value="1"/>
</dbReference>
<gene>
    <name evidence="14" type="ORF">ACFPGP_11980</name>
</gene>
<dbReference type="InterPro" id="IPR003661">
    <property type="entry name" value="HisK_dim/P_dom"/>
</dbReference>
<evidence type="ECO:0000256" key="5">
    <source>
        <dbReference type="ARBA" id="ARBA00022679"/>
    </source>
</evidence>
<comment type="caution">
    <text evidence="14">The sequence shown here is derived from an EMBL/GenBank/DDBJ whole genome shotgun (WGS) entry which is preliminary data.</text>
</comment>
<keyword evidence="6 11" id="KW-0812">Transmembrane</keyword>
<dbReference type="Gene3D" id="6.10.340.10">
    <property type="match status" value="1"/>
</dbReference>
<evidence type="ECO:0000256" key="1">
    <source>
        <dbReference type="ARBA" id="ARBA00000085"/>
    </source>
</evidence>
<dbReference type="Pfam" id="PF00672">
    <property type="entry name" value="HAMP"/>
    <property type="match status" value="1"/>
</dbReference>
<dbReference type="EC" id="2.7.13.3" evidence="3"/>
<evidence type="ECO:0000313" key="15">
    <source>
        <dbReference type="Proteomes" id="UP001596087"/>
    </source>
</evidence>
<protein>
    <recommendedName>
        <fullName evidence="3">histidine kinase</fullName>
        <ecNumber evidence="3">2.7.13.3</ecNumber>
    </recommendedName>
</protein>
<dbReference type="PROSITE" id="PS50109">
    <property type="entry name" value="HIS_KIN"/>
    <property type="match status" value="1"/>
</dbReference>
<evidence type="ECO:0000256" key="3">
    <source>
        <dbReference type="ARBA" id="ARBA00012438"/>
    </source>
</evidence>
<dbReference type="GO" id="GO:0005524">
    <property type="term" value="F:ATP binding"/>
    <property type="evidence" value="ECO:0007669"/>
    <property type="project" value="UniProtKB-KW"/>
</dbReference>
<keyword evidence="9" id="KW-0902">Two-component regulatory system</keyword>
<keyword evidence="14" id="KW-0547">Nucleotide-binding</keyword>
<dbReference type="Gene3D" id="1.10.287.130">
    <property type="match status" value="1"/>
</dbReference>
<proteinExistence type="predicted"/>
<evidence type="ECO:0000256" key="11">
    <source>
        <dbReference type="SAM" id="Phobius"/>
    </source>
</evidence>
<evidence type="ECO:0000259" key="12">
    <source>
        <dbReference type="PROSITE" id="PS50109"/>
    </source>
</evidence>
<keyword evidence="5" id="KW-0808">Transferase</keyword>
<dbReference type="SUPFAM" id="SSF55874">
    <property type="entry name" value="ATPase domain of HSP90 chaperone/DNA topoisomerase II/histidine kinase"/>
    <property type="match status" value="1"/>
</dbReference>
<comment type="catalytic activity">
    <reaction evidence="1">
        <text>ATP + protein L-histidine = ADP + protein N-phospho-L-histidine.</text>
        <dbReference type="EC" id="2.7.13.3"/>
    </reaction>
</comment>
<keyword evidence="15" id="KW-1185">Reference proteome</keyword>
<evidence type="ECO:0000256" key="6">
    <source>
        <dbReference type="ARBA" id="ARBA00022692"/>
    </source>
</evidence>
<dbReference type="Pfam" id="PF02518">
    <property type="entry name" value="HATPase_c"/>
    <property type="match status" value="1"/>
</dbReference>
<evidence type="ECO:0000256" key="7">
    <source>
        <dbReference type="ARBA" id="ARBA00022777"/>
    </source>
</evidence>
<dbReference type="Gene3D" id="3.30.565.10">
    <property type="entry name" value="Histidine kinase-like ATPase, C-terminal domain"/>
    <property type="match status" value="1"/>
</dbReference>
<dbReference type="InterPro" id="IPR036097">
    <property type="entry name" value="HisK_dim/P_sf"/>
</dbReference>
<evidence type="ECO:0000256" key="8">
    <source>
        <dbReference type="ARBA" id="ARBA00022989"/>
    </source>
</evidence>
<dbReference type="InterPro" id="IPR003660">
    <property type="entry name" value="HAMP_dom"/>
</dbReference>